<accession>A0A4R2CXE9</accession>
<evidence type="ECO:0000256" key="1">
    <source>
        <dbReference type="SAM" id="MobiDB-lite"/>
    </source>
</evidence>
<dbReference type="Pfam" id="PF13560">
    <property type="entry name" value="HTH_31"/>
    <property type="match status" value="1"/>
</dbReference>
<feature type="domain" description="HTH cro/C1-type" evidence="2">
    <location>
        <begin position="13"/>
        <end position="72"/>
    </location>
</feature>
<evidence type="ECO:0000259" key="2">
    <source>
        <dbReference type="PROSITE" id="PS50943"/>
    </source>
</evidence>
<comment type="caution">
    <text evidence="3">The sequence shown here is derived from an EMBL/GenBank/DDBJ whole genome shotgun (WGS) entry which is preliminary data.</text>
</comment>
<dbReference type="AlphaFoldDB" id="A0A4R2CXE9"/>
<dbReference type="Gene3D" id="1.10.260.40">
    <property type="entry name" value="lambda repressor-like DNA-binding domains"/>
    <property type="match status" value="1"/>
</dbReference>
<dbReference type="Proteomes" id="UP000295351">
    <property type="component" value="Unassembled WGS sequence"/>
</dbReference>
<dbReference type="RefSeq" id="WP_133034609.1">
    <property type="nucleotide sequence ID" value="NZ_BAABEI010000003.1"/>
</dbReference>
<dbReference type="GO" id="GO:0003677">
    <property type="term" value="F:DNA binding"/>
    <property type="evidence" value="ECO:0007669"/>
    <property type="project" value="InterPro"/>
</dbReference>
<gene>
    <name evidence="3" type="ORF">EV665_1081</name>
</gene>
<dbReference type="CDD" id="cd00093">
    <property type="entry name" value="HTH_XRE"/>
    <property type="match status" value="1"/>
</dbReference>
<feature type="region of interest" description="Disordered" evidence="1">
    <location>
        <begin position="1"/>
        <end position="21"/>
    </location>
</feature>
<sequence length="113" mass="11904">MKSSVAEDLGAQLRRTRKGRDLTQPALAARLGRDRARISELERDLIQGRLGRDRLALLLEICDALGLAPVLVPAERLAAVQALLVPTGSGEGATSPGGTAFDDVFVDLADGEA</sequence>
<keyword evidence="4" id="KW-1185">Reference proteome</keyword>
<protein>
    <submittedName>
        <fullName evidence="3">Helix-turn-helix protein</fullName>
    </submittedName>
</protein>
<dbReference type="PROSITE" id="PS50943">
    <property type="entry name" value="HTH_CROC1"/>
    <property type="match status" value="1"/>
</dbReference>
<evidence type="ECO:0000313" key="3">
    <source>
        <dbReference type="EMBL" id="TCN44862.1"/>
    </source>
</evidence>
<proteinExistence type="predicted"/>
<dbReference type="InterPro" id="IPR001387">
    <property type="entry name" value="Cro/C1-type_HTH"/>
</dbReference>
<dbReference type="EMBL" id="SLVX01000008">
    <property type="protein sequence ID" value="TCN44862.1"/>
    <property type="molecule type" value="Genomic_DNA"/>
</dbReference>
<evidence type="ECO:0000313" key="4">
    <source>
        <dbReference type="Proteomes" id="UP000295351"/>
    </source>
</evidence>
<dbReference type="SUPFAM" id="SSF47413">
    <property type="entry name" value="lambda repressor-like DNA-binding domains"/>
    <property type="match status" value="1"/>
</dbReference>
<dbReference type="InterPro" id="IPR010982">
    <property type="entry name" value="Lambda_DNA-bd_dom_sf"/>
</dbReference>
<name>A0A4R2CXE9_SHIGR</name>
<reference evidence="3 4" key="1">
    <citation type="submission" date="2019-03" db="EMBL/GenBank/DDBJ databases">
        <title>Genomic Encyclopedia of Type Strains, Phase IV (KMG-IV): sequencing the most valuable type-strain genomes for metagenomic binning, comparative biology and taxonomic classification.</title>
        <authorList>
            <person name="Goeker M."/>
        </authorList>
    </citation>
    <scope>NUCLEOTIDE SEQUENCE [LARGE SCALE GENOMIC DNA]</scope>
    <source>
        <strain evidence="3 4">DSM 18401</strain>
    </source>
</reference>
<organism evidence="3 4">
    <name type="scientific">Shinella granuli</name>
    <dbReference type="NCBI Taxonomy" id="323621"/>
    <lineage>
        <taxon>Bacteria</taxon>
        <taxon>Pseudomonadati</taxon>
        <taxon>Pseudomonadota</taxon>
        <taxon>Alphaproteobacteria</taxon>
        <taxon>Hyphomicrobiales</taxon>
        <taxon>Rhizobiaceae</taxon>
        <taxon>Shinella</taxon>
    </lineage>
</organism>